<feature type="transmembrane region" description="Helical" evidence="4">
    <location>
        <begin position="94"/>
        <end position="114"/>
    </location>
</feature>
<dbReference type="InterPro" id="IPR050327">
    <property type="entry name" value="Proton-linked_MCT"/>
</dbReference>
<proteinExistence type="inferred from homology"/>
<comment type="subcellular location">
    <subcellularLocation>
        <location evidence="1">Membrane</location>
        <topology evidence="1">Multi-pass membrane protein</topology>
    </subcellularLocation>
</comment>
<sequence length="446" mass="47285">MASPCPEPGLPTPTLRQSEEKAENGLISADNDAESAEVDVNSASLPPPPPDGGVQAWTQVLMGHLVLINGWGYLSSFGLFQSYYTTSLGASPSAISWIGSLQIFLVYLVGTFSGRALDAGYFHVVLGLGSFLQILGVFMTSVSSQYWQLLLAQGVCKGLGDGLVFCPTVSLVATYFSKKRSLAMACTASGGATGGIIFPVIAQQLLPKIGFGWTVRIMGFVILFNAFVVLLIARVRLPPRKTGPLVEWSAFKEPSYTLFCVGMFFNLWAVYFAYFYVSTFGKKIIGVSSSTSLTILLVMNAVGVPGRLVCGLTADRLLGPVNTLIPVAFFAGVLFYCWAAVSSLGALFAFCILYGFFGAGIQSLFPASCASLTTDLKKMGVRTGMCFSVVSIACLTGPPIAGALIQQHNGGFLYAQMFGGSAFMGGTLTLVAARLAKSGLELKSRM</sequence>
<name>A0ABR1M164_9PEZI</name>
<keyword evidence="4" id="KW-1133">Transmembrane helix</keyword>
<keyword evidence="4" id="KW-0812">Transmembrane</keyword>
<dbReference type="SUPFAM" id="SSF103473">
    <property type="entry name" value="MFS general substrate transporter"/>
    <property type="match status" value="1"/>
</dbReference>
<feature type="transmembrane region" description="Helical" evidence="4">
    <location>
        <begin position="56"/>
        <end position="74"/>
    </location>
</feature>
<feature type="region of interest" description="Disordered" evidence="3">
    <location>
        <begin position="1"/>
        <end position="49"/>
    </location>
</feature>
<accession>A0ABR1M164</accession>
<dbReference type="InterPro" id="IPR020846">
    <property type="entry name" value="MFS_dom"/>
</dbReference>
<organism evidence="6 7">
    <name type="scientific">Phyllosticta citribraziliensis</name>
    <dbReference type="NCBI Taxonomy" id="989973"/>
    <lineage>
        <taxon>Eukaryota</taxon>
        <taxon>Fungi</taxon>
        <taxon>Dikarya</taxon>
        <taxon>Ascomycota</taxon>
        <taxon>Pezizomycotina</taxon>
        <taxon>Dothideomycetes</taxon>
        <taxon>Dothideomycetes incertae sedis</taxon>
        <taxon>Botryosphaeriales</taxon>
        <taxon>Phyllostictaceae</taxon>
        <taxon>Phyllosticta</taxon>
    </lineage>
</organism>
<reference evidence="6 7" key="1">
    <citation type="submission" date="2024-04" db="EMBL/GenBank/DDBJ databases">
        <title>Phyllosticta paracitricarpa is synonymous to the EU quarantine fungus P. citricarpa based on phylogenomic analyses.</title>
        <authorList>
            <consortium name="Lawrence Berkeley National Laboratory"/>
            <person name="Van ingen-buijs V.A."/>
            <person name="Van westerhoven A.C."/>
            <person name="Haridas S."/>
            <person name="Skiadas P."/>
            <person name="Martin F."/>
            <person name="Groenewald J.Z."/>
            <person name="Crous P.W."/>
            <person name="Seidl M.F."/>
        </authorList>
    </citation>
    <scope>NUCLEOTIDE SEQUENCE [LARGE SCALE GENOMIC DNA]</scope>
    <source>
        <strain evidence="6 7">CPC 17464</strain>
    </source>
</reference>
<gene>
    <name evidence="6" type="ORF">J3D65DRAFT_584954</name>
</gene>
<evidence type="ECO:0000256" key="1">
    <source>
        <dbReference type="ARBA" id="ARBA00004141"/>
    </source>
</evidence>
<dbReference type="GeneID" id="92030651"/>
<comment type="similarity">
    <text evidence="2">Belongs to the major facilitator superfamily. Monocarboxylate porter (TC 2.A.1.13) family.</text>
</comment>
<dbReference type="InterPro" id="IPR036259">
    <property type="entry name" value="MFS_trans_sf"/>
</dbReference>
<dbReference type="Proteomes" id="UP001360953">
    <property type="component" value="Unassembled WGS sequence"/>
</dbReference>
<dbReference type="RefSeq" id="XP_066657594.1">
    <property type="nucleotide sequence ID" value="XM_066797745.1"/>
</dbReference>
<feature type="compositionally biased region" description="Pro residues" evidence="3">
    <location>
        <begin position="1"/>
        <end position="11"/>
    </location>
</feature>
<feature type="transmembrane region" description="Helical" evidence="4">
    <location>
        <begin position="213"/>
        <end position="235"/>
    </location>
</feature>
<feature type="transmembrane region" description="Helical" evidence="4">
    <location>
        <begin position="182"/>
        <end position="201"/>
    </location>
</feature>
<feature type="transmembrane region" description="Helical" evidence="4">
    <location>
        <begin position="385"/>
        <end position="405"/>
    </location>
</feature>
<feature type="transmembrane region" description="Helical" evidence="4">
    <location>
        <begin position="324"/>
        <end position="357"/>
    </location>
</feature>
<feature type="transmembrane region" description="Helical" evidence="4">
    <location>
        <begin position="284"/>
        <end position="304"/>
    </location>
</feature>
<feature type="domain" description="Major facilitator superfamily (MFS) profile" evidence="5">
    <location>
        <begin position="56"/>
        <end position="437"/>
    </location>
</feature>
<dbReference type="PANTHER" id="PTHR11360:SF130">
    <property type="entry name" value="MAJOR FACILITATOR SUPERFAMILY (MFS) PROFILE DOMAIN-CONTAINING PROTEIN-RELATED"/>
    <property type="match status" value="1"/>
</dbReference>
<keyword evidence="4" id="KW-0472">Membrane</keyword>
<evidence type="ECO:0000313" key="6">
    <source>
        <dbReference type="EMBL" id="KAK7540663.1"/>
    </source>
</evidence>
<feature type="transmembrane region" description="Helical" evidence="4">
    <location>
        <begin position="255"/>
        <end position="277"/>
    </location>
</feature>
<keyword evidence="7" id="KW-1185">Reference proteome</keyword>
<dbReference type="InterPro" id="IPR011701">
    <property type="entry name" value="MFS"/>
</dbReference>
<dbReference type="Pfam" id="PF07690">
    <property type="entry name" value="MFS_1"/>
    <property type="match status" value="1"/>
</dbReference>
<feature type="transmembrane region" description="Helical" evidence="4">
    <location>
        <begin position="411"/>
        <end position="436"/>
    </location>
</feature>
<evidence type="ECO:0000256" key="4">
    <source>
        <dbReference type="SAM" id="Phobius"/>
    </source>
</evidence>
<dbReference type="EMBL" id="JBBPEH010000003">
    <property type="protein sequence ID" value="KAK7540663.1"/>
    <property type="molecule type" value="Genomic_DNA"/>
</dbReference>
<evidence type="ECO:0000256" key="2">
    <source>
        <dbReference type="ARBA" id="ARBA00006727"/>
    </source>
</evidence>
<evidence type="ECO:0000259" key="5">
    <source>
        <dbReference type="PROSITE" id="PS50850"/>
    </source>
</evidence>
<comment type="caution">
    <text evidence="6">The sequence shown here is derived from an EMBL/GenBank/DDBJ whole genome shotgun (WGS) entry which is preliminary data.</text>
</comment>
<dbReference type="Gene3D" id="1.20.1250.20">
    <property type="entry name" value="MFS general substrate transporter like domains"/>
    <property type="match status" value="2"/>
</dbReference>
<protein>
    <submittedName>
        <fullName evidence="6">Major facilitator superfamily domain-containing protein</fullName>
    </submittedName>
</protein>
<evidence type="ECO:0000313" key="7">
    <source>
        <dbReference type="Proteomes" id="UP001360953"/>
    </source>
</evidence>
<dbReference type="PROSITE" id="PS50850">
    <property type="entry name" value="MFS"/>
    <property type="match status" value="1"/>
</dbReference>
<feature type="transmembrane region" description="Helical" evidence="4">
    <location>
        <begin position="120"/>
        <end position="142"/>
    </location>
</feature>
<dbReference type="PANTHER" id="PTHR11360">
    <property type="entry name" value="MONOCARBOXYLATE TRANSPORTER"/>
    <property type="match status" value="1"/>
</dbReference>
<evidence type="ECO:0000256" key="3">
    <source>
        <dbReference type="SAM" id="MobiDB-lite"/>
    </source>
</evidence>